<dbReference type="GO" id="GO:0005549">
    <property type="term" value="F:odorant binding"/>
    <property type="evidence" value="ECO:0007669"/>
    <property type="project" value="InterPro"/>
</dbReference>
<dbReference type="Pfam" id="PF02949">
    <property type="entry name" value="7tm_6"/>
    <property type="match status" value="2"/>
</dbReference>
<sequence>MVLQVDLLQAFKPNMLLLKMVGLWNFDKEFFFKFYKYFITCIMVVDHSSIVAFIVAHIRKIEEAEHLYIIPAFTESLIKTIMFRKNFGKIKETWEILQRHEVQPKNENQKKILENSIILSRVVHYGFTILVFFLCVTTALLPLLTVEKNPPGNLWLPFDYHIPGLFELVYVYVTIMLMYYANVNVSTDVLFSISMIQIGAQCDILYDTLRNIDETARAENKSMNEILFQCVEHYRLISKYAQLIAAAYKEIMMVQFVFSVLLICATLYAQSLSERLLYATFESKWYSTSTTFKQNLMIFMQQLQNPIVIYAWNIFPINLEVFKGFCLT</sequence>
<name>A0A482VEJ5_ASBVE</name>
<accession>A0A482VEJ5</accession>
<dbReference type="GO" id="GO:0007165">
    <property type="term" value="P:signal transduction"/>
    <property type="evidence" value="ECO:0007669"/>
    <property type="project" value="UniProtKB-KW"/>
</dbReference>
<evidence type="ECO:0000256" key="2">
    <source>
        <dbReference type="ARBA" id="ARBA00022475"/>
    </source>
</evidence>
<keyword evidence="7 10" id="KW-0472">Membrane</keyword>
<evidence type="ECO:0000256" key="10">
    <source>
        <dbReference type="SAM" id="Phobius"/>
    </source>
</evidence>
<dbReference type="GO" id="GO:0004984">
    <property type="term" value="F:olfactory receptor activity"/>
    <property type="evidence" value="ECO:0007669"/>
    <property type="project" value="InterPro"/>
</dbReference>
<keyword evidence="5" id="KW-0552">Olfaction</keyword>
<evidence type="ECO:0000256" key="1">
    <source>
        <dbReference type="ARBA" id="ARBA00004651"/>
    </source>
</evidence>
<evidence type="ECO:0000256" key="8">
    <source>
        <dbReference type="ARBA" id="ARBA00023170"/>
    </source>
</evidence>
<comment type="subcellular location">
    <subcellularLocation>
        <location evidence="1">Cell membrane</location>
        <topology evidence="1">Multi-pass membrane protein</topology>
    </subcellularLocation>
</comment>
<dbReference type="PANTHER" id="PTHR21137">
    <property type="entry name" value="ODORANT RECEPTOR"/>
    <property type="match status" value="1"/>
</dbReference>
<feature type="transmembrane region" description="Helical" evidence="10">
    <location>
        <begin position="34"/>
        <end position="56"/>
    </location>
</feature>
<keyword evidence="12" id="KW-1185">Reference proteome</keyword>
<keyword evidence="8" id="KW-0675">Receptor</keyword>
<keyword evidence="4 10" id="KW-0812">Transmembrane</keyword>
<evidence type="ECO:0000256" key="9">
    <source>
        <dbReference type="ARBA" id="ARBA00023224"/>
    </source>
</evidence>
<gene>
    <name evidence="11" type="ORF">BDFB_010768</name>
</gene>
<dbReference type="InterPro" id="IPR004117">
    <property type="entry name" value="7tm6_olfct_rcpt"/>
</dbReference>
<keyword evidence="9" id="KW-0807">Transducer</keyword>
<keyword evidence="6 10" id="KW-1133">Transmembrane helix</keyword>
<dbReference type="EMBL" id="QDEB01109289">
    <property type="protein sequence ID" value="RZB70332.1"/>
    <property type="molecule type" value="Genomic_DNA"/>
</dbReference>
<dbReference type="AlphaFoldDB" id="A0A482VEJ5"/>
<evidence type="ECO:0000313" key="11">
    <source>
        <dbReference type="EMBL" id="RZB70332.1"/>
    </source>
</evidence>
<reference evidence="11 12" key="1">
    <citation type="submission" date="2017-03" db="EMBL/GenBank/DDBJ databases">
        <title>Genome of the blue death feigning beetle - Asbolus verrucosus.</title>
        <authorList>
            <person name="Rider S.D."/>
        </authorList>
    </citation>
    <scope>NUCLEOTIDE SEQUENCE [LARGE SCALE GENOMIC DNA]</scope>
    <source>
        <strain evidence="11">Butters</strain>
        <tissue evidence="11">Head and leg muscle</tissue>
    </source>
</reference>
<dbReference type="Proteomes" id="UP000292052">
    <property type="component" value="Unassembled WGS sequence"/>
</dbReference>
<keyword evidence="3" id="KW-0716">Sensory transduction</keyword>
<comment type="caution">
    <text evidence="11">The sequence shown here is derived from an EMBL/GenBank/DDBJ whole genome shotgun (WGS) entry which is preliminary data.</text>
</comment>
<evidence type="ECO:0000313" key="12">
    <source>
        <dbReference type="Proteomes" id="UP000292052"/>
    </source>
</evidence>
<evidence type="ECO:0000256" key="4">
    <source>
        <dbReference type="ARBA" id="ARBA00022692"/>
    </source>
</evidence>
<organism evidence="11 12">
    <name type="scientific">Asbolus verrucosus</name>
    <name type="common">Desert ironclad beetle</name>
    <dbReference type="NCBI Taxonomy" id="1661398"/>
    <lineage>
        <taxon>Eukaryota</taxon>
        <taxon>Metazoa</taxon>
        <taxon>Ecdysozoa</taxon>
        <taxon>Arthropoda</taxon>
        <taxon>Hexapoda</taxon>
        <taxon>Insecta</taxon>
        <taxon>Pterygota</taxon>
        <taxon>Neoptera</taxon>
        <taxon>Endopterygota</taxon>
        <taxon>Coleoptera</taxon>
        <taxon>Polyphaga</taxon>
        <taxon>Cucujiformia</taxon>
        <taxon>Tenebrionidae</taxon>
        <taxon>Pimeliinae</taxon>
        <taxon>Asbolus</taxon>
    </lineage>
</organism>
<evidence type="ECO:0000256" key="6">
    <source>
        <dbReference type="ARBA" id="ARBA00022989"/>
    </source>
</evidence>
<evidence type="ECO:0000256" key="7">
    <source>
        <dbReference type="ARBA" id="ARBA00023136"/>
    </source>
</evidence>
<dbReference type="GO" id="GO:0005886">
    <property type="term" value="C:plasma membrane"/>
    <property type="evidence" value="ECO:0007669"/>
    <property type="project" value="UniProtKB-SubCell"/>
</dbReference>
<keyword evidence="2" id="KW-1003">Cell membrane</keyword>
<protein>
    <submittedName>
        <fullName evidence="11">7tm 6 domain containing protein</fullName>
    </submittedName>
</protein>
<dbReference type="OrthoDB" id="6772198at2759"/>
<feature type="transmembrane region" description="Helical" evidence="10">
    <location>
        <begin position="251"/>
        <end position="269"/>
    </location>
</feature>
<feature type="transmembrane region" description="Helical" evidence="10">
    <location>
        <begin position="164"/>
        <end position="181"/>
    </location>
</feature>
<evidence type="ECO:0000256" key="5">
    <source>
        <dbReference type="ARBA" id="ARBA00022725"/>
    </source>
</evidence>
<feature type="transmembrane region" description="Helical" evidence="10">
    <location>
        <begin position="122"/>
        <end position="144"/>
    </location>
</feature>
<dbReference type="PANTHER" id="PTHR21137:SF35">
    <property type="entry name" value="ODORANT RECEPTOR 19A-RELATED"/>
    <property type="match status" value="1"/>
</dbReference>
<proteinExistence type="predicted"/>
<evidence type="ECO:0000256" key="3">
    <source>
        <dbReference type="ARBA" id="ARBA00022606"/>
    </source>
</evidence>